<organism evidence="1 2">
    <name type="scientific">Corallococcus praedator</name>
    <dbReference type="NCBI Taxonomy" id="2316724"/>
    <lineage>
        <taxon>Bacteria</taxon>
        <taxon>Pseudomonadati</taxon>
        <taxon>Myxococcota</taxon>
        <taxon>Myxococcia</taxon>
        <taxon>Myxococcales</taxon>
        <taxon>Cystobacterineae</taxon>
        <taxon>Myxococcaceae</taxon>
        <taxon>Corallococcus</taxon>
    </lineage>
</organism>
<proteinExistence type="predicted"/>
<keyword evidence="2" id="KW-1185">Reference proteome</keyword>
<protein>
    <submittedName>
        <fullName evidence="1">Uncharacterized protein</fullName>
    </submittedName>
</protein>
<evidence type="ECO:0000313" key="2">
    <source>
        <dbReference type="Proteomes" id="UP000278907"/>
    </source>
</evidence>
<comment type="caution">
    <text evidence="1">The sequence shown here is derived from an EMBL/GenBank/DDBJ whole genome shotgun (WGS) entry which is preliminary data.</text>
</comment>
<accession>A0ABX9QN66</accession>
<reference evidence="1 2" key="1">
    <citation type="submission" date="2018-09" db="EMBL/GenBank/DDBJ databases">
        <authorList>
            <person name="Livingstone P.G."/>
            <person name="Whitworth D.E."/>
        </authorList>
    </citation>
    <scope>NUCLEOTIDE SEQUENCE [LARGE SCALE GENOMIC DNA]</scope>
    <source>
        <strain evidence="1 2">CA031B</strain>
    </source>
</reference>
<dbReference type="EMBL" id="RAWI01000039">
    <property type="protein sequence ID" value="RKI13342.1"/>
    <property type="molecule type" value="Genomic_DNA"/>
</dbReference>
<dbReference type="Proteomes" id="UP000278907">
    <property type="component" value="Unassembled WGS sequence"/>
</dbReference>
<sequence>MDGKPGPPADATDVPHHQLRRHEAAVDVLADALWELWLRRRAQPQRQPPAWGAEEGAHG</sequence>
<name>A0ABX9QN66_9BACT</name>
<evidence type="ECO:0000313" key="1">
    <source>
        <dbReference type="EMBL" id="RKI13342.1"/>
    </source>
</evidence>
<gene>
    <name evidence="1" type="ORF">D7Y13_07715</name>
</gene>